<dbReference type="GO" id="GO:0032259">
    <property type="term" value="P:methylation"/>
    <property type="evidence" value="ECO:0007669"/>
    <property type="project" value="UniProtKB-KW"/>
</dbReference>
<protein>
    <submittedName>
        <fullName evidence="5">Tellurite resistance TehB family protein</fullName>
    </submittedName>
</protein>
<evidence type="ECO:0000256" key="3">
    <source>
        <dbReference type="ARBA" id="ARBA00022691"/>
    </source>
</evidence>
<evidence type="ECO:0000256" key="2">
    <source>
        <dbReference type="ARBA" id="ARBA00022679"/>
    </source>
</evidence>
<dbReference type="STRING" id="856793.MICA_1632"/>
<organism evidence="5 6">
    <name type="scientific">Micavibrio aeruginosavorus (strain ARL-13)</name>
    <dbReference type="NCBI Taxonomy" id="856793"/>
    <lineage>
        <taxon>Bacteria</taxon>
        <taxon>Pseudomonadati</taxon>
        <taxon>Bdellovibrionota</taxon>
        <taxon>Bdellovibrionia</taxon>
        <taxon>Bdellovibrionales</taxon>
        <taxon>Pseudobdellovibrionaceae</taxon>
        <taxon>Micavibrio</taxon>
    </lineage>
</organism>
<keyword evidence="2" id="KW-0808">Transferase</keyword>
<dbReference type="PANTHER" id="PTHR43464">
    <property type="entry name" value="METHYLTRANSFERASE"/>
    <property type="match status" value="1"/>
</dbReference>
<dbReference type="Gene3D" id="3.40.50.150">
    <property type="entry name" value="Vaccinia Virus protein VP39"/>
    <property type="match status" value="1"/>
</dbReference>
<gene>
    <name evidence="5" type="ordered locus">MICA_1632</name>
</gene>
<name>G2KQL8_MICAA</name>
<keyword evidence="6" id="KW-1185">Reference proteome</keyword>
<sequence>MTGRSKNDISIIAYNQQAEKLADLYNAMSSPAVLPGLEPLLPECDGTTRMNALDIGCGTGRDAVWLAEKGFNVVAFDAAADMIRVAEDRKSHPAVQYMVDTLPHMRDVMALDREFNVMVMSAVWMHLSPEARKTTMRAMWDMAAPGALIYMSLRHGPSPDDRPMYKVGAGEVKRLAADVGFKATILGDDADRQGRQGVWWDYMTLRR</sequence>
<accession>G2KQL8</accession>
<keyword evidence="1" id="KW-0489">Methyltransferase</keyword>
<dbReference type="InterPro" id="IPR041698">
    <property type="entry name" value="Methyltransf_25"/>
</dbReference>
<dbReference type="PANTHER" id="PTHR43464:SF19">
    <property type="entry name" value="UBIQUINONE BIOSYNTHESIS O-METHYLTRANSFERASE, MITOCHONDRIAL"/>
    <property type="match status" value="1"/>
</dbReference>
<dbReference type="HOGENOM" id="CLU_092062_0_0_5"/>
<dbReference type="AlphaFoldDB" id="G2KQL8"/>
<dbReference type="Pfam" id="PF13649">
    <property type="entry name" value="Methyltransf_25"/>
    <property type="match status" value="1"/>
</dbReference>
<reference evidence="5 6" key="1">
    <citation type="journal article" date="2011" name="BMC Genomics">
        <title>Genomic insights into an obligate epibiotic bacterial predator: Micavibrio aeruginosavorus ARL-13.</title>
        <authorList>
            <person name="Wang Z."/>
            <person name="Kadouri D."/>
            <person name="Wu M."/>
        </authorList>
    </citation>
    <scope>NUCLEOTIDE SEQUENCE [LARGE SCALE GENOMIC DNA]</scope>
    <source>
        <strain evidence="5 6">ARL-13</strain>
    </source>
</reference>
<feature type="domain" description="Methyltransferase" evidence="4">
    <location>
        <begin position="53"/>
        <end position="146"/>
    </location>
</feature>
<evidence type="ECO:0000313" key="6">
    <source>
        <dbReference type="Proteomes" id="UP000009286"/>
    </source>
</evidence>
<dbReference type="Proteomes" id="UP000009286">
    <property type="component" value="Chromosome"/>
</dbReference>
<proteinExistence type="predicted"/>
<dbReference type="EMBL" id="CP002382">
    <property type="protein sequence ID" value="AEP09946.1"/>
    <property type="molecule type" value="Genomic_DNA"/>
</dbReference>
<dbReference type="CDD" id="cd02440">
    <property type="entry name" value="AdoMet_MTases"/>
    <property type="match status" value="1"/>
</dbReference>
<dbReference type="InterPro" id="IPR029063">
    <property type="entry name" value="SAM-dependent_MTases_sf"/>
</dbReference>
<evidence type="ECO:0000256" key="1">
    <source>
        <dbReference type="ARBA" id="ARBA00022603"/>
    </source>
</evidence>
<evidence type="ECO:0000259" key="4">
    <source>
        <dbReference type="Pfam" id="PF13649"/>
    </source>
</evidence>
<keyword evidence="3" id="KW-0949">S-adenosyl-L-methionine</keyword>
<dbReference type="RefSeq" id="WP_014103169.1">
    <property type="nucleotide sequence ID" value="NC_016026.1"/>
</dbReference>
<dbReference type="eggNOG" id="COG0500">
    <property type="taxonomic scope" value="Bacteria"/>
</dbReference>
<dbReference type="SUPFAM" id="SSF53335">
    <property type="entry name" value="S-adenosyl-L-methionine-dependent methyltransferases"/>
    <property type="match status" value="1"/>
</dbReference>
<dbReference type="OrthoDB" id="7348755at2"/>
<dbReference type="KEGG" id="mai:MICA_1632"/>
<evidence type="ECO:0000313" key="5">
    <source>
        <dbReference type="EMBL" id="AEP09946.1"/>
    </source>
</evidence>
<dbReference type="GO" id="GO:0008168">
    <property type="term" value="F:methyltransferase activity"/>
    <property type="evidence" value="ECO:0007669"/>
    <property type="project" value="UniProtKB-KW"/>
</dbReference>